<evidence type="ECO:0000256" key="2">
    <source>
        <dbReference type="ARBA" id="ARBA00023136"/>
    </source>
</evidence>
<dbReference type="NCBIfam" id="TIGR01782">
    <property type="entry name" value="TonB-Xanth-Caul"/>
    <property type="match status" value="1"/>
</dbReference>
<accession>A0ABT5HLG7</accession>
<dbReference type="InterPro" id="IPR036942">
    <property type="entry name" value="Beta-barrel_TonB_sf"/>
</dbReference>
<dbReference type="InterPro" id="IPR012910">
    <property type="entry name" value="Plug_dom"/>
</dbReference>
<keyword evidence="6" id="KW-1185">Reference proteome</keyword>
<dbReference type="EMBL" id="JAQQKV010000002">
    <property type="protein sequence ID" value="MDC7677088.1"/>
    <property type="molecule type" value="Genomic_DNA"/>
</dbReference>
<comment type="caution">
    <text evidence="5">The sequence shown here is derived from an EMBL/GenBank/DDBJ whole genome shotgun (WGS) entry which is preliminary data.</text>
</comment>
<dbReference type="PANTHER" id="PTHR40980:SF4">
    <property type="entry name" value="TONB-DEPENDENT RECEPTOR-LIKE BETA-BARREL DOMAIN-CONTAINING PROTEIN"/>
    <property type="match status" value="1"/>
</dbReference>
<proteinExistence type="predicted"/>
<dbReference type="Proteomes" id="UP001218579">
    <property type="component" value="Unassembled WGS sequence"/>
</dbReference>
<dbReference type="SUPFAM" id="SSF56935">
    <property type="entry name" value="Porins"/>
    <property type="match status" value="1"/>
</dbReference>
<protein>
    <submittedName>
        <fullName evidence="5">TonB-dependent receptor</fullName>
    </submittedName>
</protein>
<dbReference type="InterPro" id="IPR010104">
    <property type="entry name" value="TonB_rcpt_bac"/>
</dbReference>
<evidence type="ECO:0000256" key="3">
    <source>
        <dbReference type="ARBA" id="ARBA00023237"/>
    </source>
</evidence>
<dbReference type="RefSeq" id="WP_272745393.1">
    <property type="nucleotide sequence ID" value="NZ_JAQQKV010000002.1"/>
</dbReference>
<dbReference type="Gene3D" id="2.40.170.20">
    <property type="entry name" value="TonB-dependent receptor, beta-barrel domain"/>
    <property type="match status" value="1"/>
</dbReference>
<evidence type="ECO:0000256" key="1">
    <source>
        <dbReference type="ARBA" id="ARBA00004442"/>
    </source>
</evidence>
<gene>
    <name evidence="5" type="ORF">PQU98_13165</name>
</gene>
<evidence type="ECO:0000259" key="4">
    <source>
        <dbReference type="Pfam" id="PF07715"/>
    </source>
</evidence>
<reference evidence="5 6" key="1">
    <citation type="submission" date="2023-01" db="EMBL/GenBank/DDBJ databases">
        <title>Novel species of the genus Asticcacaulis isolated from rivers.</title>
        <authorList>
            <person name="Lu H."/>
        </authorList>
    </citation>
    <scope>NUCLEOTIDE SEQUENCE [LARGE SCALE GENOMIC DNA]</scope>
    <source>
        <strain evidence="5 6">LKC15W</strain>
    </source>
</reference>
<evidence type="ECO:0000313" key="5">
    <source>
        <dbReference type="EMBL" id="MDC7677088.1"/>
    </source>
</evidence>
<feature type="domain" description="TonB-dependent receptor plug" evidence="4">
    <location>
        <begin position="90"/>
        <end position="201"/>
    </location>
</feature>
<evidence type="ECO:0000313" key="6">
    <source>
        <dbReference type="Proteomes" id="UP001218579"/>
    </source>
</evidence>
<organism evidence="5 6">
    <name type="scientific">Asticcacaulis machinosus</name>
    <dbReference type="NCBI Taxonomy" id="2984211"/>
    <lineage>
        <taxon>Bacteria</taxon>
        <taxon>Pseudomonadati</taxon>
        <taxon>Pseudomonadota</taxon>
        <taxon>Alphaproteobacteria</taxon>
        <taxon>Caulobacterales</taxon>
        <taxon>Caulobacteraceae</taxon>
        <taxon>Asticcacaulis</taxon>
    </lineage>
</organism>
<keyword evidence="2" id="KW-0472">Membrane</keyword>
<dbReference type="PANTHER" id="PTHR40980">
    <property type="entry name" value="PLUG DOMAIN-CONTAINING PROTEIN"/>
    <property type="match status" value="1"/>
</dbReference>
<sequence length="1241" mass="136264">MAPGFEKASTRRTILMFTNRNRSFAKALQQGTAMTLVSMMALSGVAVAQDAIVSSSQAGAPVAAAAEEDVQEVVVVGTRAAQQSAIDRKKRARTATDSIVADDVGSFPDRNLNEAISRVAGMGITRGETGEGEGLTLRGNGADLTRVEMDGMSVASSGFDLAVGGTSGRASDLRELPADLIKSVDVVKGNTADMTEGGLGGSVQIKTRSGLDFKKPYFLMRVAADRNSLSERWSPDINILASRKFLDNRLGVIFNMTSTRRLNDSHQLNAAGANNAAGYNRFFDFDNSAEKTFEFNPSLVTGVGANDPAATWALASGSGTFNALTPVEIVTRSANANSKADCMAAFPLYTTAELNTITPGSNNANRAAAQAQRVSEQVTCLNQWNDYSPSLVRDTNLTQYEDRMAWDVRFDYKVTDNLSVYLKYAVADRTQEDIRRNRTRGEIGRTTTDTRFVTPSLVTNTNIPYGSVNTISAVPNSGYYIYNAGSPTGSITLDSTLGGSNVGHAFQNYGIGVNVVPGSVVVDENHYLTEFDITNASVNYDNIRNDQIWDNDYLLVGGEYRKNNLYVEFQASRSESSYTRYDKRFRRSAAYGTGTMKVLPSGLWTFEFPDGFNPDNMVNSVVLNAPVGTTQAARDAAARYTNTVGFDYSPRLVESSEDAAKFDVTYRMPDFPVLKRFKAGGSYRKILNDSWGGGGFSPSAGVFVPTNNLRGVLRACENQATTTAANACVYGYVPNVTTGTTFRHGTQTMTVAQMVAMYENSIEYNDGAFMPDYEGVSGLNLWNTIDVDKAFEQIAGTVNYNFDCLKVCTGSDGKEYAQPVGISNEEITAAYYMFDFEQELPFDMLFDGNFGVRMVQSKVAASGSVVLASTRKNFTDDNNPANDWNLTDGFSRVTTTNINKPVAIEREYTDWLPSYNANLWLVPDRVVMRYAWSKTVARPPIARLFPGGTCTVDERIEDLIDAGDPDLDMNCTTFGNPDLKPYTATKNNTSLEWYVNRDTFLGLSYYRQKVKIGGPILLRVTDQPVFSGTDEVDPVTGRPLSDFLFTYNTYINGPGYTQSGWEFTSKTALTFLPWKLRHTGVDFNISTNKSAGAAGYIDPITGENVGIPGRPDYFANLVVWYDDGKTNARIAYQARSQVLSCVSACGNNADNAYAFPNQNPLNFVRLPYNPGEPYYTREYGYLDAKVTHKLRPNIELYWEGRNLLREASVSEGSRGFANSEYAWSTTYGGRRFMVGLTYRME</sequence>
<keyword evidence="5" id="KW-0675">Receptor</keyword>
<dbReference type="Pfam" id="PF07715">
    <property type="entry name" value="Plug"/>
    <property type="match status" value="1"/>
</dbReference>
<comment type="subcellular location">
    <subcellularLocation>
        <location evidence="1">Cell outer membrane</location>
    </subcellularLocation>
</comment>
<keyword evidence="3" id="KW-0998">Cell outer membrane</keyword>
<dbReference type="Gene3D" id="2.170.130.10">
    <property type="entry name" value="TonB-dependent receptor, plug domain"/>
    <property type="match status" value="1"/>
</dbReference>
<dbReference type="InterPro" id="IPR037066">
    <property type="entry name" value="Plug_dom_sf"/>
</dbReference>
<name>A0ABT5HLG7_9CAUL</name>